<dbReference type="PANTHER" id="PTHR43221">
    <property type="entry name" value="PROTEASE HTPX"/>
    <property type="match status" value="1"/>
</dbReference>
<comment type="cofactor">
    <cofactor evidence="1">
        <name>Zn(2+)</name>
        <dbReference type="ChEBI" id="CHEBI:29105"/>
    </cofactor>
</comment>
<dbReference type="RefSeq" id="WP_047251547.1">
    <property type="nucleotide sequence ID" value="NZ_CP011367.1"/>
</dbReference>
<dbReference type="PANTHER" id="PTHR43221:SF2">
    <property type="entry name" value="PROTEASE HTPX HOMOLOG"/>
    <property type="match status" value="1"/>
</dbReference>
<evidence type="ECO:0000256" key="7">
    <source>
        <dbReference type="ARBA" id="ARBA00022833"/>
    </source>
</evidence>
<feature type="transmembrane region" description="Helical" evidence="11">
    <location>
        <begin position="171"/>
        <end position="189"/>
    </location>
</feature>
<sequence>MNFFAQQEQTQRRTRWLLALFALAVLVIVGALGLIVWAMGGGTAAMAWAMGITAGLIVLASLYRAWRLRDGGGRLIALEMGGVRVEGHPADPQQRQLRNVVEEMAIASGVPVPEIYVLEQDLGINAFAAGFASNDAVIAVTRGALDSLERAELKGVVAHEFGHILNGDMRLNMRLIGILYGIEILALLGQGGLARRRRRHKGDMADTGVGVLSVTLIVVGYAGLALARWIRAGISRQREYLADAHAVQFTREPDGLAGALKKVAARYAGLNGNTEEITHMLFASDAIGQIFETHPPLLDRIRTLQPHFEPRDLQRLRDQLNARVRQRAHERAVDGMQREREGRLPGAEAVGDALGGHPALTHILGAGMLLAAIPGPLAWAARSDARAIEVVLYLLLHADPDVRERQLMMIAEALGEARGEAVRRLQTAEPALREDLRLPLLELGFPMLRRLSAEERARLQGLVERLIHADGRVAVFEYALGRMLSRQLRDVQDPAAAARPRTATLDAHKESAHYLLAVLAHHGHPDAPAAARAALTAGIGSLDGALPLAVEIPEALTGVAGARAWANVLDRVLEQLDTLRMRDKDSLIRAMVTTVSHGGQVVPAEVELLRVMAASLHVPLPLATEGVFDGLA</sequence>
<evidence type="ECO:0000256" key="9">
    <source>
        <dbReference type="ARBA" id="ARBA00023049"/>
    </source>
</evidence>
<keyword evidence="9" id="KW-0482">Metalloprotease</keyword>
<evidence type="ECO:0000256" key="2">
    <source>
        <dbReference type="ARBA" id="ARBA00022475"/>
    </source>
</evidence>
<dbReference type="GO" id="GO:0046872">
    <property type="term" value="F:metal ion binding"/>
    <property type="evidence" value="ECO:0007669"/>
    <property type="project" value="UniProtKB-KW"/>
</dbReference>
<dbReference type="PATRIC" id="fig|106634.4.peg.2088"/>
<dbReference type="GO" id="GO:0004222">
    <property type="term" value="F:metalloendopeptidase activity"/>
    <property type="evidence" value="ECO:0007669"/>
    <property type="project" value="InterPro"/>
</dbReference>
<name>A0A0G3G3E0_9GAMM</name>
<accession>A0A0G3G3E0</accession>
<keyword evidence="2" id="KW-1003">Cell membrane</keyword>
<keyword evidence="5" id="KW-0479">Metal-binding</keyword>
<dbReference type="OrthoDB" id="15218at2"/>
<evidence type="ECO:0000256" key="5">
    <source>
        <dbReference type="ARBA" id="ARBA00022723"/>
    </source>
</evidence>
<feature type="transmembrane region" description="Helical" evidence="11">
    <location>
        <begin position="45"/>
        <end position="66"/>
    </location>
</feature>
<evidence type="ECO:0000256" key="4">
    <source>
        <dbReference type="ARBA" id="ARBA00022692"/>
    </source>
</evidence>
<dbReference type="EMBL" id="CP011367">
    <property type="protein sequence ID" value="AKJ95705.1"/>
    <property type="molecule type" value="Genomic_DNA"/>
</dbReference>
<protein>
    <submittedName>
        <fullName evidence="13">Peptidase M48</fullName>
    </submittedName>
</protein>
<dbReference type="InterPro" id="IPR001915">
    <property type="entry name" value="Peptidase_M48"/>
</dbReference>
<reference evidence="13 14" key="1">
    <citation type="submission" date="2015-04" db="EMBL/GenBank/DDBJ databases">
        <title>Complete Sequence for the Genome of the Thioalkalivibrio versutus D301.</title>
        <authorList>
            <person name="Mu T."/>
            <person name="Zhou J."/>
            <person name="Xu X."/>
        </authorList>
    </citation>
    <scope>NUCLEOTIDE SEQUENCE [LARGE SCALE GENOMIC DNA]</scope>
    <source>
        <strain evidence="13 14">D301</strain>
    </source>
</reference>
<dbReference type="Gene3D" id="3.30.2010.10">
    <property type="entry name" value="Metalloproteases ('zincins'), catalytic domain"/>
    <property type="match status" value="1"/>
</dbReference>
<evidence type="ECO:0000313" key="13">
    <source>
        <dbReference type="EMBL" id="AKJ95705.1"/>
    </source>
</evidence>
<dbReference type="STRING" id="106634.TVD_10195"/>
<keyword evidence="14" id="KW-1185">Reference proteome</keyword>
<dbReference type="Proteomes" id="UP000064201">
    <property type="component" value="Chromosome"/>
</dbReference>
<organism evidence="13 14">
    <name type="scientific">Thioalkalivibrio versutus</name>
    <dbReference type="NCBI Taxonomy" id="106634"/>
    <lineage>
        <taxon>Bacteria</taxon>
        <taxon>Pseudomonadati</taxon>
        <taxon>Pseudomonadota</taxon>
        <taxon>Gammaproteobacteria</taxon>
        <taxon>Chromatiales</taxon>
        <taxon>Ectothiorhodospiraceae</taxon>
        <taxon>Thioalkalivibrio</taxon>
    </lineage>
</organism>
<evidence type="ECO:0000259" key="12">
    <source>
        <dbReference type="Pfam" id="PF01435"/>
    </source>
</evidence>
<evidence type="ECO:0000256" key="10">
    <source>
        <dbReference type="ARBA" id="ARBA00023136"/>
    </source>
</evidence>
<keyword evidence="8 11" id="KW-1133">Transmembrane helix</keyword>
<dbReference type="KEGG" id="tvr:TVD_10195"/>
<dbReference type="Pfam" id="PF01435">
    <property type="entry name" value="Peptidase_M48"/>
    <property type="match status" value="1"/>
</dbReference>
<dbReference type="GO" id="GO:0006508">
    <property type="term" value="P:proteolysis"/>
    <property type="evidence" value="ECO:0007669"/>
    <property type="project" value="UniProtKB-KW"/>
</dbReference>
<dbReference type="InterPro" id="IPR050083">
    <property type="entry name" value="HtpX_protease"/>
</dbReference>
<evidence type="ECO:0000256" key="3">
    <source>
        <dbReference type="ARBA" id="ARBA00022670"/>
    </source>
</evidence>
<keyword evidence="7" id="KW-0862">Zinc</keyword>
<feature type="domain" description="Peptidase M48" evidence="12">
    <location>
        <begin position="93"/>
        <end position="305"/>
    </location>
</feature>
<feature type="transmembrane region" description="Helical" evidence="11">
    <location>
        <begin position="16"/>
        <end position="39"/>
    </location>
</feature>
<dbReference type="AlphaFoldDB" id="A0A0G3G3E0"/>
<evidence type="ECO:0000256" key="6">
    <source>
        <dbReference type="ARBA" id="ARBA00022801"/>
    </source>
</evidence>
<evidence type="ECO:0000256" key="1">
    <source>
        <dbReference type="ARBA" id="ARBA00001947"/>
    </source>
</evidence>
<evidence type="ECO:0000256" key="8">
    <source>
        <dbReference type="ARBA" id="ARBA00022989"/>
    </source>
</evidence>
<gene>
    <name evidence="13" type="ORF">TVD_10195</name>
</gene>
<keyword evidence="4 11" id="KW-0812">Transmembrane</keyword>
<feature type="transmembrane region" description="Helical" evidence="11">
    <location>
        <begin position="209"/>
        <end position="230"/>
    </location>
</feature>
<keyword evidence="6" id="KW-0378">Hydrolase</keyword>
<evidence type="ECO:0000256" key="11">
    <source>
        <dbReference type="SAM" id="Phobius"/>
    </source>
</evidence>
<keyword evidence="3" id="KW-0645">Protease</keyword>
<evidence type="ECO:0000313" key="14">
    <source>
        <dbReference type="Proteomes" id="UP000064201"/>
    </source>
</evidence>
<proteinExistence type="predicted"/>
<keyword evidence="10 11" id="KW-0472">Membrane</keyword>